<dbReference type="InterPro" id="IPR050694">
    <property type="entry name" value="LRRC14/PRAME"/>
</dbReference>
<dbReference type="GO" id="GO:0005737">
    <property type="term" value="C:cytoplasm"/>
    <property type="evidence" value="ECO:0007669"/>
    <property type="project" value="UniProtKB-SubCell"/>
</dbReference>
<evidence type="ECO:0000256" key="4">
    <source>
        <dbReference type="ARBA" id="ARBA00022737"/>
    </source>
</evidence>
<name>A0A8C1DSY0_CYPCA</name>
<evidence type="ECO:0000256" key="5">
    <source>
        <dbReference type="SAM" id="MobiDB-lite"/>
    </source>
</evidence>
<keyword evidence="2" id="KW-0963">Cytoplasm</keyword>
<dbReference type="Gene3D" id="3.80.10.10">
    <property type="entry name" value="Ribonuclease Inhibitor"/>
    <property type="match status" value="1"/>
</dbReference>
<reference evidence="6" key="1">
    <citation type="submission" date="2025-08" db="UniProtKB">
        <authorList>
            <consortium name="Ensembl"/>
        </authorList>
    </citation>
    <scope>IDENTIFICATION</scope>
</reference>
<feature type="compositionally biased region" description="Gly residues" evidence="5">
    <location>
        <begin position="174"/>
        <end position="185"/>
    </location>
</feature>
<sequence>MIYNPLNMVLSLVNLCAREVVSDHSSSQDWLSCVPRELYRALLDAAFTRCCPLAVGVLVQRWPERKLTVGGSRKAGECPPNRLCVQALLLAVVRGLTDKRCCLQMLDLSGLQCENGRVEDSMGGWSLSVALCSMVLQARSAASRAHRRDGERERKRGLEAERDQGTIKRDRGKVGCGNSGEGSQGGHRVEEVEKMQCRTNERMFLGDESVKGVRRRMEIQRRKTLSEGNSNTTSNNSSLCDQGWDEVVMVHVRADLFVNSRSWERVRDALSQPGPLRLHCRYLSVEELSAPSIASLLGLLPQRGLLGVDIRYSSLGVSGLAMLLPLLAPFPQLHSLRLHYCNLDLQRAQLGQQGALQDMSKGLGSLKRLKRLCLTALRLPGHLRLLLSSLSQPLEVLELPYLCLTSPDLAFLSCSQHAPFLRELDLSENWLDESSLPSLRRLLAQAESSLRQLSLCGCGLSDTLLGALLPSLSCCRALRSLRLALNPLSRTGLLSLTHTAAGIPSLRLLLYPNPLEEYEPGLPALPSSAQLLDWPLLEESEGRDLTLRLLDEVLNLRDRSRDLLVTSDLLNYSPDLTVDE</sequence>
<feature type="region of interest" description="Disordered" evidence="5">
    <location>
        <begin position="143"/>
        <end position="189"/>
    </location>
</feature>
<dbReference type="PANTHER" id="PTHR14224">
    <property type="entry name" value="SIMILAR TO PREFERENTIALLY EXPRESSED ANTIGEN IN MELANOMA-LIKE 3"/>
    <property type="match status" value="1"/>
</dbReference>
<feature type="compositionally biased region" description="Basic and acidic residues" evidence="5">
    <location>
        <begin position="148"/>
        <end position="173"/>
    </location>
</feature>
<dbReference type="SUPFAM" id="SSF52047">
    <property type="entry name" value="RNI-like"/>
    <property type="match status" value="1"/>
</dbReference>
<comment type="subcellular location">
    <subcellularLocation>
        <location evidence="1">Cytoplasm</location>
    </subcellularLocation>
</comment>
<proteinExistence type="predicted"/>
<keyword evidence="4" id="KW-0677">Repeat</keyword>
<dbReference type="InterPro" id="IPR032675">
    <property type="entry name" value="LRR_dom_sf"/>
</dbReference>
<dbReference type="OMA" id="GGCWALK"/>
<organism evidence="6 7">
    <name type="scientific">Cyprinus carpio carpio</name>
    <dbReference type="NCBI Taxonomy" id="630221"/>
    <lineage>
        <taxon>Eukaryota</taxon>
        <taxon>Metazoa</taxon>
        <taxon>Chordata</taxon>
        <taxon>Craniata</taxon>
        <taxon>Vertebrata</taxon>
        <taxon>Euteleostomi</taxon>
        <taxon>Actinopterygii</taxon>
        <taxon>Neopterygii</taxon>
        <taxon>Teleostei</taxon>
        <taxon>Ostariophysi</taxon>
        <taxon>Cypriniformes</taxon>
        <taxon>Cyprinidae</taxon>
        <taxon>Cyprininae</taxon>
        <taxon>Cyprinus</taxon>
    </lineage>
</organism>
<evidence type="ECO:0000313" key="7">
    <source>
        <dbReference type="Proteomes" id="UP001108240"/>
    </source>
</evidence>
<accession>A0A8C1DSY0</accession>
<dbReference type="Ensembl" id="ENSCCRT00000069332.2">
    <property type="protein sequence ID" value="ENSCCRP00000063973.2"/>
    <property type="gene ID" value="ENSCCRG00000056123.1"/>
</dbReference>
<evidence type="ECO:0000313" key="6">
    <source>
        <dbReference type="Ensembl" id="ENSCCRP00000063973.2"/>
    </source>
</evidence>
<keyword evidence="3" id="KW-0433">Leucine-rich repeat</keyword>
<evidence type="ECO:0000256" key="2">
    <source>
        <dbReference type="ARBA" id="ARBA00022490"/>
    </source>
</evidence>
<evidence type="ECO:0000256" key="3">
    <source>
        <dbReference type="ARBA" id="ARBA00022614"/>
    </source>
</evidence>
<keyword evidence="7" id="KW-1185">Reference proteome</keyword>
<dbReference type="PANTHER" id="PTHR14224:SF9">
    <property type="entry name" value="LEUCINE-RICH REPEAT-CONTAINING PROTEIN 14"/>
    <property type="match status" value="1"/>
</dbReference>
<evidence type="ECO:0000256" key="1">
    <source>
        <dbReference type="ARBA" id="ARBA00004496"/>
    </source>
</evidence>
<dbReference type="GeneTree" id="ENSGT01030000234531"/>
<protein>
    <submittedName>
        <fullName evidence="6">Si:ch73-174h16.4</fullName>
    </submittedName>
</protein>
<dbReference type="Proteomes" id="UP001108240">
    <property type="component" value="Unplaced"/>
</dbReference>
<reference evidence="6" key="2">
    <citation type="submission" date="2025-09" db="UniProtKB">
        <authorList>
            <consortium name="Ensembl"/>
        </authorList>
    </citation>
    <scope>IDENTIFICATION</scope>
</reference>
<dbReference type="AlphaFoldDB" id="A0A8C1DSY0"/>